<evidence type="ECO:0000256" key="10">
    <source>
        <dbReference type="RuleBase" id="RU363067"/>
    </source>
</evidence>
<evidence type="ECO:0000256" key="4">
    <source>
        <dbReference type="ARBA" id="ARBA00022801"/>
    </source>
</evidence>
<evidence type="ECO:0000256" key="11">
    <source>
        <dbReference type="SAM" id="Phobius"/>
    </source>
</evidence>
<dbReference type="EC" id="3.1.4.-" evidence="10"/>
<dbReference type="InterPro" id="IPR036971">
    <property type="entry name" value="PDEase_catalytic_dom_sf"/>
</dbReference>
<comment type="cofactor">
    <cofactor evidence="10">
        <name>a divalent metal cation</name>
        <dbReference type="ChEBI" id="CHEBI:60240"/>
    </cofactor>
    <text evidence="10">Binds 2 divalent metal cations per subunit. Site 1 may preferentially bind zinc ions, while site 2 has a preference for magnesium and/or manganese ions.</text>
</comment>
<dbReference type="Pfam" id="PF00520">
    <property type="entry name" value="Ion_trans"/>
    <property type="match status" value="1"/>
</dbReference>
<sequence length="625" mass="70204">MQARATPSKRKPLLPAPGWVVRRVNSITWELCMLGIFVFYVFTVFVALALDDRELVDALGNDSLHSALVRSLLWVDLVFMVFFFWEVGMQVWVKGLGYLRNKLNLLDFVVVIVSLVLTIISIAITSNDGNTVAFSGNEAVVLRFVKIVRLLRLALSMARLQQSRERHRRLKMVGLGAPVEKVFELIVEFRNRVDVEPEDKKSLMWAMDLIAKEELYKVTLGSPSKRMGLGNLSADVTDWLRSNLRVVGTANIKAAALSKDAPKKRTSKVHVAQPPAWLQRSLGEKAVTAALETVDSWAFDVFALSEASNRHPMVIGGVYLFERMGVLDKIGIPRDRLANFLLAVERGYCESNPFHNALHASDVMFTTHYYLQSSFLRDIAGPLDMFAAVLAASVHDYGHPGLSNPFLINTRAPEAILYNDNSVLEMFHISNAFRVMHTSAGCDICEFMSREQYRQFRETMIFMVLSTDLKHHFEHLGRLKTRVATDAYATVERKDVLLLLGLALHTADISNPTKSKQIMMTWTEKVMNEFWLQGDRERSLGIPISAFMDRKQPSVAQCQIGFINVLVKPLVVEWRKLLGDIVQPAIDCMEANLSMWQTEGSTPAAGWEVVHEPAPAPAANSTLSL</sequence>
<dbReference type="Pfam" id="PF00233">
    <property type="entry name" value="PDEase_I"/>
    <property type="match status" value="1"/>
</dbReference>
<dbReference type="InterPro" id="IPR003607">
    <property type="entry name" value="HD/PDEase_dom"/>
</dbReference>
<feature type="binding site" evidence="9">
    <location>
        <position position="395"/>
    </location>
    <ligand>
        <name>Zn(2+)</name>
        <dbReference type="ChEBI" id="CHEBI:29105"/>
        <label>1</label>
    </ligand>
</feature>
<name>A0AB34J4Q5_PRYPA</name>
<keyword evidence="14" id="KW-1185">Reference proteome</keyword>
<evidence type="ECO:0000256" key="2">
    <source>
        <dbReference type="ARBA" id="ARBA00022692"/>
    </source>
</evidence>
<feature type="binding site" evidence="8">
    <location>
        <position position="508"/>
    </location>
    <ligand>
        <name>AMP</name>
        <dbReference type="ChEBI" id="CHEBI:456215"/>
    </ligand>
</feature>
<evidence type="ECO:0000313" key="13">
    <source>
        <dbReference type="EMBL" id="KAL1511491.1"/>
    </source>
</evidence>
<keyword evidence="4 10" id="KW-0378">Hydrolase</keyword>
<protein>
    <recommendedName>
        <fullName evidence="10">Phosphodiesterase</fullName>
        <ecNumber evidence="10">3.1.4.-</ecNumber>
    </recommendedName>
</protein>
<dbReference type="EMBL" id="JBGBPQ010000014">
    <property type="protein sequence ID" value="KAL1511491.1"/>
    <property type="molecule type" value="Genomic_DNA"/>
</dbReference>
<dbReference type="InterPro" id="IPR023088">
    <property type="entry name" value="PDEase"/>
</dbReference>
<feature type="active site" description="Proton donor" evidence="7">
    <location>
        <position position="355"/>
    </location>
</feature>
<gene>
    <name evidence="13" type="ORF">AB1Y20_006289</name>
</gene>
<dbReference type="AlphaFoldDB" id="A0AB34J4Q5"/>
<feature type="transmembrane region" description="Helical" evidence="11">
    <location>
        <begin position="71"/>
        <end position="93"/>
    </location>
</feature>
<dbReference type="PROSITE" id="PS00126">
    <property type="entry name" value="PDEASE_I_1"/>
    <property type="match status" value="1"/>
</dbReference>
<feature type="binding site" evidence="8">
    <location>
        <position position="396"/>
    </location>
    <ligand>
        <name>AMP</name>
        <dbReference type="ChEBI" id="CHEBI:456215"/>
    </ligand>
</feature>
<dbReference type="Gene3D" id="1.20.120.350">
    <property type="entry name" value="Voltage-gated potassium channels. Chain C"/>
    <property type="match status" value="1"/>
</dbReference>
<feature type="domain" description="PDEase" evidence="12">
    <location>
        <begin position="270"/>
        <end position="603"/>
    </location>
</feature>
<dbReference type="CDD" id="cd00077">
    <property type="entry name" value="HDc"/>
    <property type="match status" value="1"/>
</dbReference>
<feature type="binding site" evidence="9">
    <location>
        <position position="396"/>
    </location>
    <ligand>
        <name>Zn(2+)</name>
        <dbReference type="ChEBI" id="CHEBI:29105"/>
        <label>1</label>
    </ligand>
</feature>
<evidence type="ECO:0000313" key="14">
    <source>
        <dbReference type="Proteomes" id="UP001515480"/>
    </source>
</evidence>
<feature type="binding site" evidence="9">
    <location>
        <position position="508"/>
    </location>
    <ligand>
        <name>Zn(2+)</name>
        <dbReference type="ChEBI" id="CHEBI:29105"/>
        <label>1</label>
    </ligand>
</feature>
<feature type="binding site" evidence="8">
    <location>
        <begin position="355"/>
        <end position="359"/>
    </location>
    <ligand>
        <name>AMP</name>
        <dbReference type="ChEBI" id="CHEBI:456215"/>
    </ligand>
</feature>
<dbReference type="PANTHER" id="PTHR11347">
    <property type="entry name" value="CYCLIC NUCLEOTIDE PHOSPHODIESTERASE"/>
    <property type="match status" value="1"/>
</dbReference>
<accession>A0AB34J4Q5</accession>
<feature type="binding site" evidence="9">
    <location>
        <position position="359"/>
    </location>
    <ligand>
        <name>Zn(2+)</name>
        <dbReference type="ChEBI" id="CHEBI:29105"/>
        <label>1</label>
    </ligand>
</feature>
<evidence type="ECO:0000256" key="7">
    <source>
        <dbReference type="PIRSR" id="PIRSR623088-1"/>
    </source>
</evidence>
<evidence type="ECO:0000256" key="1">
    <source>
        <dbReference type="ARBA" id="ARBA00004141"/>
    </source>
</evidence>
<comment type="caution">
    <text evidence="13">The sequence shown here is derived from an EMBL/GenBank/DDBJ whole genome shotgun (WGS) entry which is preliminary data.</text>
</comment>
<dbReference type="InterPro" id="IPR027359">
    <property type="entry name" value="Volt_channel_dom_sf"/>
</dbReference>
<dbReference type="GO" id="GO:0004114">
    <property type="term" value="F:3',5'-cyclic-nucleotide phosphodiesterase activity"/>
    <property type="evidence" value="ECO:0007669"/>
    <property type="project" value="InterPro"/>
</dbReference>
<comment type="similarity">
    <text evidence="10">Belongs to the cyclic nucleotide phosphodiesterase family.</text>
</comment>
<keyword evidence="6 11" id="KW-0472">Membrane</keyword>
<feature type="transmembrane region" description="Helical" evidence="11">
    <location>
        <begin position="31"/>
        <end position="51"/>
    </location>
</feature>
<evidence type="ECO:0000256" key="6">
    <source>
        <dbReference type="ARBA" id="ARBA00023136"/>
    </source>
</evidence>
<dbReference type="Gene3D" id="1.10.1300.10">
    <property type="entry name" value="3'5'-cyclic nucleotide phosphodiesterase, catalytic domain"/>
    <property type="match status" value="1"/>
</dbReference>
<keyword evidence="2 11" id="KW-0812">Transmembrane</keyword>
<evidence type="ECO:0000259" key="12">
    <source>
        <dbReference type="PROSITE" id="PS51845"/>
    </source>
</evidence>
<proteinExistence type="inferred from homology"/>
<dbReference type="SUPFAM" id="SSF109604">
    <property type="entry name" value="HD-domain/PDEase-like"/>
    <property type="match status" value="1"/>
</dbReference>
<keyword evidence="5 11" id="KW-1133">Transmembrane helix</keyword>
<comment type="subcellular location">
    <subcellularLocation>
        <location evidence="1">Membrane</location>
        <topology evidence="1">Multi-pass membrane protein</topology>
    </subcellularLocation>
</comment>
<dbReference type="GO" id="GO:0005216">
    <property type="term" value="F:monoatomic ion channel activity"/>
    <property type="evidence" value="ECO:0007669"/>
    <property type="project" value="InterPro"/>
</dbReference>
<evidence type="ECO:0000256" key="3">
    <source>
        <dbReference type="ARBA" id="ARBA00022723"/>
    </source>
</evidence>
<evidence type="ECO:0000256" key="8">
    <source>
        <dbReference type="PIRSR" id="PIRSR623088-2"/>
    </source>
</evidence>
<dbReference type="InterPro" id="IPR005821">
    <property type="entry name" value="Ion_trans_dom"/>
</dbReference>
<dbReference type="Proteomes" id="UP001515480">
    <property type="component" value="Unassembled WGS sequence"/>
</dbReference>
<feature type="binding site" evidence="8">
    <location>
        <position position="559"/>
    </location>
    <ligand>
        <name>AMP</name>
        <dbReference type="ChEBI" id="CHEBI:456215"/>
    </ligand>
</feature>
<dbReference type="InterPro" id="IPR023174">
    <property type="entry name" value="PDEase_CS"/>
</dbReference>
<dbReference type="SUPFAM" id="SSF81324">
    <property type="entry name" value="Voltage-gated potassium channels"/>
    <property type="match status" value="1"/>
</dbReference>
<evidence type="ECO:0000256" key="5">
    <source>
        <dbReference type="ARBA" id="ARBA00022989"/>
    </source>
</evidence>
<keyword evidence="3 9" id="KW-0479">Metal-binding</keyword>
<dbReference type="InterPro" id="IPR002073">
    <property type="entry name" value="PDEase_catalytic_dom"/>
</dbReference>
<feature type="binding site" evidence="9">
    <location>
        <position position="396"/>
    </location>
    <ligand>
        <name>Zn(2+)</name>
        <dbReference type="ChEBI" id="CHEBI:29105"/>
        <label>2</label>
    </ligand>
</feature>
<dbReference type="PRINTS" id="PR00387">
    <property type="entry name" value="PDIESTERASE1"/>
</dbReference>
<reference evidence="13 14" key="1">
    <citation type="journal article" date="2024" name="Science">
        <title>Giant polyketide synthase enzymes in the biosynthesis of giant marine polyether toxins.</title>
        <authorList>
            <person name="Fallon T.R."/>
            <person name="Shende V.V."/>
            <person name="Wierzbicki I.H."/>
            <person name="Pendleton A.L."/>
            <person name="Watervoot N.F."/>
            <person name="Auber R.P."/>
            <person name="Gonzalez D.J."/>
            <person name="Wisecaver J.H."/>
            <person name="Moore B.S."/>
        </authorList>
    </citation>
    <scope>NUCLEOTIDE SEQUENCE [LARGE SCALE GENOMIC DNA]</scope>
    <source>
        <strain evidence="13 14">12B1</strain>
    </source>
</reference>
<dbReference type="GO" id="GO:0007165">
    <property type="term" value="P:signal transduction"/>
    <property type="evidence" value="ECO:0007669"/>
    <property type="project" value="InterPro"/>
</dbReference>
<evidence type="ECO:0000256" key="9">
    <source>
        <dbReference type="PIRSR" id="PIRSR623088-3"/>
    </source>
</evidence>
<dbReference type="PROSITE" id="PS51845">
    <property type="entry name" value="PDEASE_I_2"/>
    <property type="match status" value="1"/>
</dbReference>
<feature type="transmembrane region" description="Helical" evidence="11">
    <location>
        <begin position="105"/>
        <end position="124"/>
    </location>
</feature>
<organism evidence="13 14">
    <name type="scientific">Prymnesium parvum</name>
    <name type="common">Toxic golden alga</name>
    <dbReference type="NCBI Taxonomy" id="97485"/>
    <lineage>
        <taxon>Eukaryota</taxon>
        <taxon>Haptista</taxon>
        <taxon>Haptophyta</taxon>
        <taxon>Prymnesiophyceae</taxon>
        <taxon>Prymnesiales</taxon>
        <taxon>Prymnesiaceae</taxon>
        <taxon>Prymnesium</taxon>
    </lineage>
</organism>
<dbReference type="GO" id="GO:0046872">
    <property type="term" value="F:metal ion binding"/>
    <property type="evidence" value="ECO:0007669"/>
    <property type="project" value="UniProtKB-KW"/>
</dbReference>
<dbReference type="GO" id="GO:0016020">
    <property type="term" value="C:membrane"/>
    <property type="evidence" value="ECO:0007669"/>
    <property type="project" value="UniProtKB-SubCell"/>
</dbReference>